<keyword evidence="2" id="KW-1185">Reference proteome</keyword>
<dbReference type="Proteomes" id="UP001220395">
    <property type="component" value="Chromosome"/>
</dbReference>
<organism evidence="1 2">
    <name type="scientific">Sphingomonas naphthae</name>
    <dbReference type="NCBI Taxonomy" id="1813468"/>
    <lineage>
        <taxon>Bacteria</taxon>
        <taxon>Pseudomonadati</taxon>
        <taxon>Pseudomonadota</taxon>
        <taxon>Alphaproteobacteria</taxon>
        <taxon>Sphingomonadales</taxon>
        <taxon>Sphingomonadaceae</taxon>
        <taxon>Sphingomonas</taxon>
    </lineage>
</organism>
<evidence type="ECO:0000313" key="1">
    <source>
        <dbReference type="EMBL" id="WCT74200.1"/>
    </source>
</evidence>
<dbReference type="EMBL" id="CP117411">
    <property type="protein sequence ID" value="WCT74200.1"/>
    <property type="molecule type" value="Genomic_DNA"/>
</dbReference>
<dbReference type="RefSeq" id="WP_273689049.1">
    <property type="nucleotide sequence ID" value="NZ_CP117411.1"/>
</dbReference>
<name>A0ABY7TP77_9SPHN</name>
<evidence type="ECO:0000313" key="2">
    <source>
        <dbReference type="Proteomes" id="UP001220395"/>
    </source>
</evidence>
<sequence length="96" mass="9827">MGGLLNIIPGLLDCRPAEDWPAASIGRLRGRVTANVATASDALQGWPAGDGAGQHSGRLWSGDGFGGSFNEVRDAASIVHHNEDAGEVAGLKHPAT</sequence>
<proteinExistence type="predicted"/>
<accession>A0ABY7TP77</accession>
<reference evidence="1 2" key="1">
    <citation type="submission" date="2023-02" db="EMBL/GenBank/DDBJ databases">
        <title>Genome sequence of Sphingomonas naphthae.</title>
        <authorList>
            <person name="Kim S."/>
            <person name="Heo J."/>
            <person name="Kwon S.-W."/>
        </authorList>
    </citation>
    <scope>NUCLEOTIDE SEQUENCE [LARGE SCALE GENOMIC DNA]</scope>
    <source>
        <strain evidence="1 2">KACC 18716</strain>
    </source>
</reference>
<protein>
    <submittedName>
        <fullName evidence="1">Uncharacterized protein</fullName>
    </submittedName>
</protein>
<gene>
    <name evidence="1" type="ORF">PQ455_02920</name>
</gene>